<dbReference type="AlphaFoldDB" id="A0AAD2CSF4"/>
<sequence>MKMMLSQKQAILGLLGLAFTMRLPMMLLKQDFWREDFNLSPVTFSNEANITSDDDTAGTNSSIFKSQVLEEQETIAPGLSHYSTKASQESFNMTKVWDSSIMITSNLIPTHPNIDMLKDTIYSFYQFLKDIPLDTPIYVVVDGLPEKKLTDDNRIREKQYIEAVRSGDFSPFTNVIVSPMGVHRNLAGSVKYTLENYIQTEFLYIIQHDLPFSNEVDHWRLLKTMREHPDVLYNVRFRYNNKKNTRDSQCRSYKNMSDFPAKDFNGLDFFSVKAWSDNNHLTTKKYYTFLLSKMKHHRRAMETVLGWKARWNCTYLGQQIYGRRDDGQTHICHLNGRVSQSYNDENKTDMTGWERKAMWCRNQVYGGMNGTNHGP</sequence>
<organism evidence="1 2">
    <name type="scientific">Cylindrotheca closterium</name>
    <dbReference type="NCBI Taxonomy" id="2856"/>
    <lineage>
        <taxon>Eukaryota</taxon>
        <taxon>Sar</taxon>
        <taxon>Stramenopiles</taxon>
        <taxon>Ochrophyta</taxon>
        <taxon>Bacillariophyta</taxon>
        <taxon>Bacillariophyceae</taxon>
        <taxon>Bacillariophycidae</taxon>
        <taxon>Bacillariales</taxon>
        <taxon>Bacillariaceae</taxon>
        <taxon>Cylindrotheca</taxon>
    </lineage>
</organism>
<gene>
    <name evidence="1" type="ORF">CYCCA115_LOCUS9194</name>
</gene>
<keyword evidence="2" id="KW-1185">Reference proteome</keyword>
<evidence type="ECO:0000313" key="1">
    <source>
        <dbReference type="EMBL" id="CAJ1945048.1"/>
    </source>
</evidence>
<comment type="caution">
    <text evidence="1">The sequence shown here is derived from an EMBL/GenBank/DDBJ whole genome shotgun (WGS) entry which is preliminary data.</text>
</comment>
<proteinExistence type="predicted"/>
<reference evidence="1" key="1">
    <citation type="submission" date="2023-08" db="EMBL/GenBank/DDBJ databases">
        <authorList>
            <person name="Audoor S."/>
            <person name="Bilcke G."/>
        </authorList>
    </citation>
    <scope>NUCLEOTIDE SEQUENCE</scope>
</reference>
<dbReference type="Proteomes" id="UP001295423">
    <property type="component" value="Unassembled WGS sequence"/>
</dbReference>
<evidence type="ECO:0000313" key="2">
    <source>
        <dbReference type="Proteomes" id="UP001295423"/>
    </source>
</evidence>
<dbReference type="EMBL" id="CAKOGP040001324">
    <property type="protein sequence ID" value="CAJ1945048.1"/>
    <property type="molecule type" value="Genomic_DNA"/>
</dbReference>
<name>A0AAD2CSF4_9STRA</name>
<protein>
    <submittedName>
        <fullName evidence="1">Uncharacterized protein</fullName>
    </submittedName>
</protein>
<accession>A0AAD2CSF4</accession>